<dbReference type="GO" id="GO:0047545">
    <property type="term" value="F:(S)-2-hydroxyglutarate dehydrogenase activity"/>
    <property type="evidence" value="ECO:0007669"/>
    <property type="project" value="TreeGrafter"/>
</dbReference>
<evidence type="ECO:0000256" key="4">
    <source>
        <dbReference type="ARBA" id="ARBA00023002"/>
    </source>
</evidence>
<dbReference type="SUPFAM" id="SSF51905">
    <property type="entry name" value="FAD/NAD(P)-binding domain"/>
    <property type="match status" value="1"/>
</dbReference>
<evidence type="ECO:0000256" key="1">
    <source>
        <dbReference type="ARBA" id="ARBA00001974"/>
    </source>
</evidence>
<comment type="cofactor">
    <cofactor evidence="1">
        <name>FAD</name>
        <dbReference type="ChEBI" id="CHEBI:57692"/>
    </cofactor>
</comment>
<keyword evidence="2" id="KW-0285">Flavoprotein</keyword>
<dbReference type="PANTHER" id="PTHR43104">
    <property type="entry name" value="L-2-HYDROXYGLUTARATE DEHYDROGENASE, MITOCHONDRIAL"/>
    <property type="match status" value="1"/>
</dbReference>
<keyword evidence="4" id="KW-0560">Oxidoreductase</keyword>
<dbReference type="GO" id="GO:0005737">
    <property type="term" value="C:cytoplasm"/>
    <property type="evidence" value="ECO:0007669"/>
    <property type="project" value="TreeGrafter"/>
</dbReference>
<keyword evidence="3" id="KW-0274">FAD</keyword>
<comment type="caution">
    <text evidence="7">The sequence shown here is derived from an EMBL/GenBank/DDBJ whole genome shotgun (WGS) entry which is preliminary data.</text>
</comment>
<dbReference type="Pfam" id="PF01266">
    <property type="entry name" value="DAO"/>
    <property type="match status" value="1"/>
</dbReference>
<gene>
    <name evidence="7" type="ORF">EGH82_16975</name>
</gene>
<evidence type="ECO:0000313" key="8">
    <source>
        <dbReference type="Proteomes" id="UP000278792"/>
    </source>
</evidence>
<dbReference type="PANTHER" id="PTHR43104:SF2">
    <property type="entry name" value="L-2-HYDROXYGLUTARATE DEHYDROGENASE, MITOCHONDRIAL"/>
    <property type="match status" value="1"/>
</dbReference>
<evidence type="ECO:0000256" key="2">
    <source>
        <dbReference type="ARBA" id="ARBA00022630"/>
    </source>
</evidence>
<dbReference type="NCBIfam" id="NF008726">
    <property type="entry name" value="PRK11728.1"/>
    <property type="match status" value="1"/>
</dbReference>
<dbReference type="InterPro" id="IPR006076">
    <property type="entry name" value="FAD-dep_OxRdtase"/>
</dbReference>
<dbReference type="AlphaFoldDB" id="A0A3N3DWG5"/>
<proteinExistence type="inferred from homology"/>
<dbReference type="InterPro" id="IPR036188">
    <property type="entry name" value="FAD/NAD-bd_sf"/>
</dbReference>
<reference evidence="7 8" key="1">
    <citation type="submission" date="2018-11" db="EMBL/GenBank/DDBJ databases">
        <title>Vibrio ponticus strain CAIM 1751 pathogenic for the snapper Lutjanus guttatus.</title>
        <authorList>
            <person name="Soto-Rodriguez S."/>
            <person name="Lozano-Olvera R."/>
            <person name="Gomez-Gil B."/>
        </authorList>
    </citation>
    <scope>NUCLEOTIDE SEQUENCE [LARGE SCALE GENOMIC DNA]</scope>
    <source>
        <strain evidence="7 8">CAIM 1751</strain>
    </source>
</reference>
<dbReference type="Gene3D" id="3.30.9.10">
    <property type="entry name" value="D-Amino Acid Oxidase, subunit A, domain 2"/>
    <property type="match status" value="1"/>
</dbReference>
<organism evidence="7 8">
    <name type="scientific">Vibrio ponticus</name>
    <dbReference type="NCBI Taxonomy" id="265668"/>
    <lineage>
        <taxon>Bacteria</taxon>
        <taxon>Pseudomonadati</taxon>
        <taxon>Pseudomonadota</taxon>
        <taxon>Gammaproteobacteria</taxon>
        <taxon>Vibrionales</taxon>
        <taxon>Vibrionaceae</taxon>
        <taxon>Vibrio</taxon>
    </lineage>
</organism>
<name>A0A3N3DWG5_9VIBR</name>
<dbReference type="EMBL" id="RKIK01000064">
    <property type="protein sequence ID" value="ROV58766.1"/>
    <property type="molecule type" value="Genomic_DNA"/>
</dbReference>
<dbReference type="RefSeq" id="WP_123782981.1">
    <property type="nucleotide sequence ID" value="NZ_RKIK01000064.1"/>
</dbReference>
<comment type="similarity">
    <text evidence="5">Belongs to the L2HGDH family.</text>
</comment>
<protein>
    <submittedName>
        <fullName evidence="7">L-2-hydroxyglutarate oxidase</fullName>
    </submittedName>
</protein>
<accession>A0A3N3DWG5</accession>
<feature type="domain" description="FAD dependent oxidoreductase" evidence="6">
    <location>
        <begin position="6"/>
        <end position="397"/>
    </location>
</feature>
<evidence type="ECO:0000313" key="7">
    <source>
        <dbReference type="EMBL" id="ROV58766.1"/>
    </source>
</evidence>
<evidence type="ECO:0000259" key="6">
    <source>
        <dbReference type="Pfam" id="PF01266"/>
    </source>
</evidence>
<evidence type="ECO:0000256" key="5">
    <source>
        <dbReference type="ARBA" id="ARBA00037941"/>
    </source>
</evidence>
<dbReference type="Gene3D" id="3.50.50.60">
    <property type="entry name" value="FAD/NAD(P)-binding domain"/>
    <property type="match status" value="1"/>
</dbReference>
<dbReference type="Proteomes" id="UP000278792">
    <property type="component" value="Unassembled WGS sequence"/>
</dbReference>
<sequence>MNKMYDYVVVGGGIVGVSTAWQLQSRFPDKSILLIEKESGFSCHQTGHNSGVIHAGVYYAPGSLKAEFCKAGVEATTAFCAKHDIPVENCGKLLVATSELEVERMQALFDRCHQNGLDVELLDQHQLKQREPNIVGLGAIFVSTTSIVNYRQVTEKMAQEFADAGGVISLETEVRGLVEHDDKVVISAHSKGQPVNFDSQFIVVCSGLMADRMTRMMGIDTDFQIIPYRGEYYRLPAKYNDIVNHLIYPIPDPDLPFLGVHLTRMIDGSVTVGPNAVQGWKREGYGKINISLRDVLDMLGFAGFWKVSAKHLKTGLIETKNSWWKPGYLKLVNKYCPKIKVEDLQPYPAGIRAQAVLSDGTLVHDFLFAESARSLHVCNAPSPAATSAIPIGGYICDKIMQKQGIETPEEAAEQVAETV</sequence>
<evidence type="ECO:0000256" key="3">
    <source>
        <dbReference type="ARBA" id="ARBA00022827"/>
    </source>
</evidence>